<dbReference type="InterPro" id="IPR036249">
    <property type="entry name" value="Thioredoxin-like_sf"/>
</dbReference>
<sequence>MSILGGKKSVGGAVQLGARGAAPARPAGGPAGPAGGRAPAGDSAIVQVSEREFEREVLTSELPVLIEFSADWCAPCKQIAPQVEAFARENAGKVKVVKVDIDRSPMLARELRVQSVPTFMVFAQQRIVDVQVGAIGKKQMLAMVEPFLPRAEGAIKPLELAEAIRQGMVTAVDTRDKGAYDRAHIPGAAHMPLEEIESRLAELYMLADRPVLYCRAGDKSKELAARLAEQDVAVAFLEGGFLGWESDGLPVERP</sequence>
<dbReference type="SMART" id="SM00450">
    <property type="entry name" value="RHOD"/>
    <property type="match status" value="1"/>
</dbReference>
<evidence type="ECO:0000259" key="6">
    <source>
        <dbReference type="PROSITE" id="PS50206"/>
    </source>
</evidence>
<organism evidence="8 9">
    <name type="scientific">Pendulispora brunnea</name>
    <dbReference type="NCBI Taxonomy" id="2905690"/>
    <lineage>
        <taxon>Bacteria</taxon>
        <taxon>Pseudomonadati</taxon>
        <taxon>Myxococcota</taxon>
        <taxon>Myxococcia</taxon>
        <taxon>Myxococcales</taxon>
        <taxon>Sorangiineae</taxon>
        <taxon>Pendulisporaceae</taxon>
        <taxon>Pendulispora</taxon>
    </lineage>
</organism>
<dbReference type="PROSITE" id="PS51352">
    <property type="entry name" value="THIOREDOXIN_2"/>
    <property type="match status" value="1"/>
</dbReference>
<keyword evidence="9" id="KW-1185">Reference proteome</keyword>
<gene>
    <name evidence="8" type="ORF">LZC95_07305</name>
</gene>
<name>A0ABZ2KDF5_9BACT</name>
<keyword evidence="4" id="KW-0676">Redox-active center</keyword>
<dbReference type="Gene3D" id="3.40.30.10">
    <property type="entry name" value="Glutaredoxin"/>
    <property type="match status" value="1"/>
</dbReference>
<evidence type="ECO:0000256" key="4">
    <source>
        <dbReference type="ARBA" id="ARBA00023284"/>
    </source>
</evidence>
<dbReference type="Gene3D" id="3.40.250.10">
    <property type="entry name" value="Rhodanese-like domain"/>
    <property type="match status" value="1"/>
</dbReference>
<evidence type="ECO:0000313" key="8">
    <source>
        <dbReference type="EMBL" id="WXA96641.1"/>
    </source>
</evidence>
<proteinExistence type="predicted"/>
<feature type="region of interest" description="Disordered" evidence="5">
    <location>
        <begin position="20"/>
        <end position="41"/>
    </location>
</feature>
<protein>
    <submittedName>
        <fullName evidence="8">Thioredoxin domain-containing protein</fullName>
    </submittedName>
</protein>
<evidence type="ECO:0000256" key="2">
    <source>
        <dbReference type="ARBA" id="ARBA00022982"/>
    </source>
</evidence>
<evidence type="ECO:0000313" key="9">
    <source>
        <dbReference type="Proteomes" id="UP001379533"/>
    </source>
</evidence>
<dbReference type="Pfam" id="PF00085">
    <property type="entry name" value="Thioredoxin"/>
    <property type="match status" value="1"/>
</dbReference>
<feature type="domain" description="Rhodanese" evidence="6">
    <location>
        <begin position="165"/>
        <end position="253"/>
    </location>
</feature>
<keyword evidence="2" id="KW-0249">Electron transport</keyword>
<dbReference type="EMBL" id="CP089982">
    <property type="protein sequence ID" value="WXA96641.1"/>
    <property type="molecule type" value="Genomic_DNA"/>
</dbReference>
<dbReference type="Proteomes" id="UP001379533">
    <property type="component" value="Chromosome"/>
</dbReference>
<evidence type="ECO:0000259" key="7">
    <source>
        <dbReference type="PROSITE" id="PS51352"/>
    </source>
</evidence>
<dbReference type="InterPro" id="IPR001763">
    <property type="entry name" value="Rhodanese-like_dom"/>
</dbReference>
<dbReference type="SUPFAM" id="SSF52821">
    <property type="entry name" value="Rhodanese/Cell cycle control phosphatase"/>
    <property type="match status" value="1"/>
</dbReference>
<dbReference type="PANTHER" id="PTHR45663:SF11">
    <property type="entry name" value="GEO12009P1"/>
    <property type="match status" value="1"/>
</dbReference>
<accession>A0ABZ2KDF5</accession>
<feature type="domain" description="Thioredoxin" evidence="7">
    <location>
        <begin position="25"/>
        <end position="149"/>
    </location>
</feature>
<dbReference type="PROSITE" id="PS50206">
    <property type="entry name" value="RHODANESE_3"/>
    <property type="match status" value="1"/>
</dbReference>
<evidence type="ECO:0000256" key="5">
    <source>
        <dbReference type="SAM" id="MobiDB-lite"/>
    </source>
</evidence>
<dbReference type="InterPro" id="IPR013766">
    <property type="entry name" value="Thioredoxin_domain"/>
</dbReference>
<dbReference type="PANTHER" id="PTHR45663">
    <property type="entry name" value="GEO12009P1"/>
    <property type="match status" value="1"/>
</dbReference>
<keyword evidence="3" id="KW-1015">Disulfide bond</keyword>
<evidence type="ECO:0000256" key="3">
    <source>
        <dbReference type="ARBA" id="ARBA00023157"/>
    </source>
</evidence>
<dbReference type="RefSeq" id="WP_394847260.1">
    <property type="nucleotide sequence ID" value="NZ_CP089982.1"/>
</dbReference>
<dbReference type="CDD" id="cd02947">
    <property type="entry name" value="TRX_family"/>
    <property type="match status" value="1"/>
</dbReference>
<keyword evidence="1" id="KW-0813">Transport</keyword>
<dbReference type="SUPFAM" id="SSF52833">
    <property type="entry name" value="Thioredoxin-like"/>
    <property type="match status" value="1"/>
</dbReference>
<dbReference type="CDD" id="cd00158">
    <property type="entry name" value="RHOD"/>
    <property type="match status" value="1"/>
</dbReference>
<dbReference type="PROSITE" id="PS00194">
    <property type="entry name" value="THIOREDOXIN_1"/>
    <property type="match status" value="1"/>
</dbReference>
<evidence type="ECO:0000256" key="1">
    <source>
        <dbReference type="ARBA" id="ARBA00022448"/>
    </source>
</evidence>
<reference evidence="8 9" key="1">
    <citation type="submission" date="2021-12" db="EMBL/GenBank/DDBJ databases">
        <title>Discovery of the Pendulisporaceae a myxobacterial family with distinct sporulation behavior and unique specialized metabolism.</title>
        <authorList>
            <person name="Garcia R."/>
            <person name="Popoff A."/>
            <person name="Bader C.D."/>
            <person name="Loehr J."/>
            <person name="Walesch S."/>
            <person name="Walt C."/>
            <person name="Boldt J."/>
            <person name="Bunk B."/>
            <person name="Haeckl F.J.F.P.J."/>
            <person name="Gunesch A.P."/>
            <person name="Birkelbach J."/>
            <person name="Nuebel U."/>
            <person name="Pietschmann T."/>
            <person name="Bach T."/>
            <person name="Mueller R."/>
        </authorList>
    </citation>
    <scope>NUCLEOTIDE SEQUENCE [LARGE SCALE GENOMIC DNA]</scope>
    <source>
        <strain evidence="8 9">MSr12523</strain>
    </source>
</reference>
<dbReference type="InterPro" id="IPR017937">
    <property type="entry name" value="Thioredoxin_CS"/>
</dbReference>
<dbReference type="InterPro" id="IPR036873">
    <property type="entry name" value="Rhodanese-like_dom_sf"/>
</dbReference>
<dbReference type="PRINTS" id="PR00421">
    <property type="entry name" value="THIOREDOXIN"/>
</dbReference>
<dbReference type="Pfam" id="PF00581">
    <property type="entry name" value="Rhodanese"/>
    <property type="match status" value="1"/>
</dbReference>